<evidence type="ECO:0000313" key="1">
    <source>
        <dbReference type="EMBL" id="KID61252.1"/>
    </source>
</evidence>
<dbReference type="InterPro" id="IPR024077">
    <property type="entry name" value="Neurolysin/TOP_dom2"/>
</dbReference>
<sequence length="152" mass="18198">MCLRLRDKKTHPTGMIAETFKKDDTVSREIVMLRDENAWLLLYKSHAEYRLPYRIAESVTRVESTIATLTLALLPLHRKRFDHAPRKEKEVLAEKGREAQDLKRVTFDSFDKLYHNRLLDEERHIKYEEIKEDCLLEYKLHTFSIFTLDTFN</sequence>
<organism evidence="1 2">
    <name type="scientific">Metarhizium anisopliae (strain ARSEF 549)</name>
    <dbReference type="NCBI Taxonomy" id="3151832"/>
    <lineage>
        <taxon>Eukaryota</taxon>
        <taxon>Fungi</taxon>
        <taxon>Dikarya</taxon>
        <taxon>Ascomycota</taxon>
        <taxon>Pezizomycotina</taxon>
        <taxon>Sordariomycetes</taxon>
        <taxon>Hypocreomycetidae</taxon>
        <taxon>Hypocreales</taxon>
        <taxon>Clavicipitaceae</taxon>
        <taxon>Metarhizium</taxon>
    </lineage>
</organism>
<dbReference type="HOGENOM" id="CLU_1722779_0_0_1"/>
<dbReference type="Gene3D" id="1.10.1370.10">
    <property type="entry name" value="Neurolysin, domain 3"/>
    <property type="match status" value="1"/>
</dbReference>
<feature type="non-terminal residue" evidence="1">
    <location>
        <position position="1"/>
    </location>
</feature>
<accession>A0A0B4F055</accession>
<keyword evidence="2" id="KW-1185">Reference proteome</keyword>
<dbReference type="VEuPathDB" id="FungiDB:MAN_09017"/>
<dbReference type="EMBL" id="AZNF01000015">
    <property type="protein sequence ID" value="KID61252.1"/>
    <property type="molecule type" value="Genomic_DNA"/>
</dbReference>
<name>A0A0B4F055_METAF</name>
<dbReference type="AlphaFoldDB" id="A0A0B4F055"/>
<gene>
    <name evidence="1" type="ORF">MAN_09017</name>
</gene>
<reference evidence="1 2" key="1">
    <citation type="journal article" date="2014" name="Proc. Natl. Acad. Sci. U.S.A.">
        <title>Trajectory and genomic determinants of fungal-pathogen speciation and host adaptation.</title>
        <authorList>
            <person name="Hu X."/>
            <person name="Xiao G."/>
            <person name="Zheng P."/>
            <person name="Shang Y."/>
            <person name="Su Y."/>
            <person name="Zhang X."/>
            <person name="Liu X."/>
            <person name="Zhan S."/>
            <person name="St Leger R.J."/>
            <person name="Wang C."/>
        </authorList>
    </citation>
    <scope>NUCLEOTIDE SEQUENCE [LARGE SCALE GENOMIC DNA]</scope>
    <source>
        <strain evidence="1 2">ARSEF 549</strain>
    </source>
</reference>
<proteinExistence type="predicted"/>
<dbReference type="Proteomes" id="UP000031186">
    <property type="component" value="Unassembled WGS sequence"/>
</dbReference>
<protein>
    <submittedName>
        <fullName evidence="1">Neurolysin/Thimet oligopeptidase, domain 2</fullName>
    </submittedName>
</protein>
<evidence type="ECO:0000313" key="2">
    <source>
        <dbReference type="Proteomes" id="UP000031186"/>
    </source>
</evidence>
<comment type="caution">
    <text evidence="1">The sequence shown here is derived from an EMBL/GenBank/DDBJ whole genome shotgun (WGS) entry which is preliminary data.</text>
</comment>